<sequence length="416" mass="46710">MAMTMSSSSKRKSSSTHHSVRLRGLKKNRIFMALPVSLETQSLELCNDLLEGDRRPEDRPSYPLERTGDVLMRASEMNEARLQRDVTPLLVPSAEHLFFSGDTQLHYVGEEIQAEWVRCEAMGSTRPRPDFAVGLRWTAFEDGELGKLENYATPGTPFLFTHNLAFPFLICELKTGQAGMENADLQNIHSGSIAVRAILSLYHAAYGKNHVKARGLLGQILVFSVCHNNEQVNIYGHYAVANNSSNGHDDALENLRYSRHGIALFSLTIGQGKDRFKSHNFIRNLYDKFAPEHLKRIKDAVGHLPSVQPRTGSSFATSDLAMDHESGSQQGSEVSDVQEGSGFRTPGAPASAYFKDEISKMREQMRELVKQLEQQRRDSQEQLEQQKKDSQERLEQQKKDSQELLVRLLGRPAAAV</sequence>
<comment type="caution">
    <text evidence="1">The sequence shown here is derived from an EMBL/GenBank/DDBJ whole genome shotgun (WGS) entry which is preliminary data.</text>
</comment>
<evidence type="ECO:0000313" key="2">
    <source>
        <dbReference type="Proteomes" id="UP001320706"/>
    </source>
</evidence>
<reference evidence="1" key="1">
    <citation type="submission" date="2024-02" db="EMBL/GenBank/DDBJ databases">
        <title>Metagenome Assembled Genome of Zalaria obscura JY119.</title>
        <authorList>
            <person name="Vighnesh L."/>
            <person name="Jagadeeshwari U."/>
            <person name="Venkata Ramana C."/>
            <person name="Sasikala C."/>
        </authorList>
    </citation>
    <scope>NUCLEOTIDE SEQUENCE</scope>
    <source>
        <strain evidence="1">JY119</strain>
    </source>
</reference>
<proteinExistence type="predicted"/>
<name>A0ACC3S5C1_9PEZI</name>
<protein>
    <submittedName>
        <fullName evidence="1">Uncharacterized protein</fullName>
    </submittedName>
</protein>
<accession>A0ACC3S5C1</accession>
<evidence type="ECO:0000313" key="1">
    <source>
        <dbReference type="EMBL" id="KAK8196786.1"/>
    </source>
</evidence>
<dbReference type="EMBL" id="JAMKPW020000041">
    <property type="protein sequence ID" value="KAK8196786.1"/>
    <property type="molecule type" value="Genomic_DNA"/>
</dbReference>
<dbReference type="Proteomes" id="UP001320706">
    <property type="component" value="Unassembled WGS sequence"/>
</dbReference>
<organism evidence="1 2">
    <name type="scientific">Zalaria obscura</name>
    <dbReference type="NCBI Taxonomy" id="2024903"/>
    <lineage>
        <taxon>Eukaryota</taxon>
        <taxon>Fungi</taxon>
        <taxon>Dikarya</taxon>
        <taxon>Ascomycota</taxon>
        <taxon>Pezizomycotina</taxon>
        <taxon>Dothideomycetes</taxon>
        <taxon>Dothideomycetidae</taxon>
        <taxon>Dothideales</taxon>
        <taxon>Zalariaceae</taxon>
        <taxon>Zalaria</taxon>
    </lineage>
</organism>
<gene>
    <name evidence="1" type="ORF">M8818_006953</name>
</gene>
<keyword evidence="2" id="KW-1185">Reference proteome</keyword>